<feature type="region of interest" description="Disordered" evidence="4">
    <location>
        <begin position="767"/>
        <end position="801"/>
    </location>
</feature>
<feature type="compositionally biased region" description="Basic and acidic residues" evidence="4">
    <location>
        <begin position="37"/>
        <end position="46"/>
    </location>
</feature>
<dbReference type="EMBL" id="JAULSO010000001">
    <property type="protein sequence ID" value="KAK3692880.1"/>
    <property type="molecule type" value="Genomic_DNA"/>
</dbReference>
<dbReference type="Proteomes" id="UP001270362">
    <property type="component" value="Unassembled WGS sequence"/>
</dbReference>
<dbReference type="SMART" id="SM00249">
    <property type="entry name" value="PHD"/>
    <property type="match status" value="1"/>
</dbReference>
<feature type="compositionally biased region" description="Polar residues" evidence="4">
    <location>
        <begin position="603"/>
        <end position="622"/>
    </location>
</feature>
<evidence type="ECO:0000256" key="3">
    <source>
        <dbReference type="ARBA" id="ARBA00022833"/>
    </source>
</evidence>
<keyword evidence="1" id="KW-0479">Metal-binding</keyword>
<accession>A0AAE0XGM7</accession>
<evidence type="ECO:0000259" key="5">
    <source>
        <dbReference type="SMART" id="SM00249"/>
    </source>
</evidence>
<protein>
    <recommendedName>
        <fullName evidence="5">Zinc finger PHD-type domain-containing protein</fullName>
    </recommendedName>
</protein>
<dbReference type="InterPro" id="IPR011011">
    <property type="entry name" value="Znf_FYVE_PHD"/>
</dbReference>
<organism evidence="6 7">
    <name type="scientific">Podospora appendiculata</name>
    <dbReference type="NCBI Taxonomy" id="314037"/>
    <lineage>
        <taxon>Eukaryota</taxon>
        <taxon>Fungi</taxon>
        <taxon>Dikarya</taxon>
        <taxon>Ascomycota</taxon>
        <taxon>Pezizomycotina</taxon>
        <taxon>Sordariomycetes</taxon>
        <taxon>Sordariomycetidae</taxon>
        <taxon>Sordariales</taxon>
        <taxon>Podosporaceae</taxon>
        <taxon>Podospora</taxon>
    </lineage>
</organism>
<keyword evidence="2" id="KW-0863">Zinc-finger</keyword>
<dbReference type="InterPro" id="IPR019787">
    <property type="entry name" value="Znf_PHD-finger"/>
</dbReference>
<gene>
    <name evidence="6" type="ORF">B0T22DRAFT_29915</name>
</gene>
<name>A0AAE0XGM7_9PEZI</name>
<feature type="region of interest" description="Disordered" evidence="4">
    <location>
        <begin position="114"/>
        <end position="219"/>
    </location>
</feature>
<dbReference type="Gene3D" id="3.30.40.10">
    <property type="entry name" value="Zinc/RING finger domain, C3HC4 (zinc finger)"/>
    <property type="match status" value="1"/>
</dbReference>
<dbReference type="GO" id="GO:0008270">
    <property type="term" value="F:zinc ion binding"/>
    <property type="evidence" value="ECO:0007669"/>
    <property type="project" value="UniProtKB-KW"/>
</dbReference>
<feature type="compositionally biased region" description="Polar residues" evidence="4">
    <location>
        <begin position="469"/>
        <end position="511"/>
    </location>
</feature>
<feature type="compositionally biased region" description="Basic and acidic residues" evidence="4">
    <location>
        <begin position="651"/>
        <end position="661"/>
    </location>
</feature>
<feature type="domain" description="Zinc finger PHD-type" evidence="5">
    <location>
        <begin position="713"/>
        <end position="760"/>
    </location>
</feature>
<dbReference type="SUPFAM" id="SSF57903">
    <property type="entry name" value="FYVE/PHD zinc finger"/>
    <property type="match status" value="1"/>
</dbReference>
<evidence type="ECO:0000256" key="2">
    <source>
        <dbReference type="ARBA" id="ARBA00022771"/>
    </source>
</evidence>
<evidence type="ECO:0000256" key="4">
    <source>
        <dbReference type="SAM" id="MobiDB-lite"/>
    </source>
</evidence>
<comment type="caution">
    <text evidence="6">The sequence shown here is derived from an EMBL/GenBank/DDBJ whole genome shotgun (WGS) entry which is preliminary data.</text>
</comment>
<feature type="compositionally biased region" description="Acidic residues" evidence="4">
    <location>
        <begin position="566"/>
        <end position="578"/>
    </location>
</feature>
<feature type="region of interest" description="Disordered" evidence="4">
    <location>
        <begin position="1"/>
        <end position="48"/>
    </location>
</feature>
<evidence type="ECO:0000313" key="7">
    <source>
        <dbReference type="Proteomes" id="UP001270362"/>
    </source>
</evidence>
<dbReference type="InterPro" id="IPR013083">
    <property type="entry name" value="Znf_RING/FYVE/PHD"/>
</dbReference>
<dbReference type="PROSITE" id="PS01359">
    <property type="entry name" value="ZF_PHD_1"/>
    <property type="match status" value="1"/>
</dbReference>
<evidence type="ECO:0000313" key="6">
    <source>
        <dbReference type="EMBL" id="KAK3692880.1"/>
    </source>
</evidence>
<proteinExistence type="predicted"/>
<dbReference type="InterPro" id="IPR001965">
    <property type="entry name" value="Znf_PHD"/>
</dbReference>
<keyword evidence="7" id="KW-1185">Reference proteome</keyword>
<dbReference type="InterPro" id="IPR019786">
    <property type="entry name" value="Zinc_finger_PHD-type_CS"/>
</dbReference>
<feature type="compositionally biased region" description="Polar residues" evidence="4">
    <location>
        <begin position="662"/>
        <end position="673"/>
    </location>
</feature>
<sequence>MSGDQLASSFGEPNAQPPTPKQTPTSNIFPSPVFETPKADKGRFDESSGWTPRFAEEYSVFNATPGNLRGTAGPFPDFGPTSPYILPAGQKRPLSAGGLAAEIAATHVTHFSHHPSLLPPVEPSRRLPSSPGPLATPTSDRFPVVDQSPGSAQRSTKKARCGSAAQDCQGQTATPPPSAHKGGERKLAPKPDTMQNDQGYGQPDFMGTPQQPGMGHFVTTPSDMFGYPLSAPATAPVFTTQRPFWDIDPGMEGMDIDFSNTNDDIFRTPTASHRHMGAVHWGRTNEMFQDTGAPFGHNQDNTQTSEHVIPDGLPLVSQATLQALDAPSAGHPIFNTTYQSPVDGQFGMAGAVNPGLLYSRPQSSSMDPASFNSTMQMQNVSAHPVPQESEQSRQGKAPSKASIHAEIRRSASVKETASSKRDRHSASSPIKPTGRPGLSRSFSENRGKKTPGRPSLPALAPGPRPHAQLVSNARVSANRPIVSQPSRPNSGRSSPLKSQHQRLPSLSSIPETTGPRARTQAKFTIDANGRARVETTVIVDDEPPPTVRKRYSVQPARRQGQWGNSTDEDDSSSTDEEPIIIPSRNSSFVLPDPVKPSTKHPFHSSQRSMSERSTTSYTTFKADSQEDGESEAETFPNDMTPTGKTSVDAASELRKLRESRARQLSSSKQNPFTSGGHGNGGFAGHYPGHGNVSPRSETSIPTPSSDSSSRGIRCVCNRQEASQGDNLLILCNSCEMRVHGQCVNITERAIPALYICAFCANVTPSARSGRMRNNGGGSSVGRKSGAPPMGPPGGFGAASPLAHKSFKSFR</sequence>
<evidence type="ECO:0000256" key="1">
    <source>
        <dbReference type="ARBA" id="ARBA00022723"/>
    </source>
</evidence>
<dbReference type="Pfam" id="PF00628">
    <property type="entry name" value="PHD"/>
    <property type="match status" value="1"/>
</dbReference>
<keyword evidence="3" id="KW-0862">Zinc</keyword>
<feature type="region of interest" description="Disordered" evidence="4">
    <location>
        <begin position="378"/>
        <end position="711"/>
    </location>
</feature>
<dbReference type="AlphaFoldDB" id="A0AAE0XGM7"/>
<reference evidence="6" key="2">
    <citation type="submission" date="2023-06" db="EMBL/GenBank/DDBJ databases">
        <authorList>
            <consortium name="Lawrence Berkeley National Laboratory"/>
            <person name="Haridas S."/>
            <person name="Hensen N."/>
            <person name="Bonometti L."/>
            <person name="Westerberg I."/>
            <person name="Brannstrom I.O."/>
            <person name="Guillou S."/>
            <person name="Cros-Aarteil S."/>
            <person name="Calhoun S."/>
            <person name="Kuo A."/>
            <person name="Mondo S."/>
            <person name="Pangilinan J."/>
            <person name="Riley R."/>
            <person name="Labutti K."/>
            <person name="Andreopoulos B."/>
            <person name="Lipzen A."/>
            <person name="Chen C."/>
            <person name="Yanf M."/>
            <person name="Daum C."/>
            <person name="Ng V."/>
            <person name="Clum A."/>
            <person name="Steindorff A."/>
            <person name="Ohm R."/>
            <person name="Martin F."/>
            <person name="Silar P."/>
            <person name="Natvig D."/>
            <person name="Lalanne C."/>
            <person name="Gautier V."/>
            <person name="Ament-Velasquez S.L."/>
            <person name="Kruys A."/>
            <person name="Hutchinson M.I."/>
            <person name="Powell A.J."/>
            <person name="Barry K."/>
            <person name="Miller A.N."/>
            <person name="Grigoriev I.V."/>
            <person name="Debuchy R."/>
            <person name="Gladieux P."/>
            <person name="Thoren M.H."/>
            <person name="Johannesson H."/>
        </authorList>
    </citation>
    <scope>NUCLEOTIDE SEQUENCE</scope>
    <source>
        <strain evidence="6">CBS 314.62</strain>
    </source>
</reference>
<reference evidence="6" key="1">
    <citation type="journal article" date="2023" name="Mol. Phylogenet. Evol.">
        <title>Genome-scale phylogeny and comparative genomics of the fungal order Sordariales.</title>
        <authorList>
            <person name="Hensen N."/>
            <person name="Bonometti L."/>
            <person name="Westerberg I."/>
            <person name="Brannstrom I.O."/>
            <person name="Guillou S."/>
            <person name="Cros-Aarteil S."/>
            <person name="Calhoun S."/>
            <person name="Haridas S."/>
            <person name="Kuo A."/>
            <person name="Mondo S."/>
            <person name="Pangilinan J."/>
            <person name="Riley R."/>
            <person name="LaButti K."/>
            <person name="Andreopoulos B."/>
            <person name="Lipzen A."/>
            <person name="Chen C."/>
            <person name="Yan M."/>
            <person name="Daum C."/>
            <person name="Ng V."/>
            <person name="Clum A."/>
            <person name="Steindorff A."/>
            <person name="Ohm R.A."/>
            <person name="Martin F."/>
            <person name="Silar P."/>
            <person name="Natvig D.O."/>
            <person name="Lalanne C."/>
            <person name="Gautier V."/>
            <person name="Ament-Velasquez S.L."/>
            <person name="Kruys A."/>
            <person name="Hutchinson M.I."/>
            <person name="Powell A.J."/>
            <person name="Barry K."/>
            <person name="Miller A.N."/>
            <person name="Grigoriev I.V."/>
            <person name="Debuchy R."/>
            <person name="Gladieux P."/>
            <person name="Hiltunen Thoren M."/>
            <person name="Johannesson H."/>
        </authorList>
    </citation>
    <scope>NUCLEOTIDE SEQUENCE</scope>
    <source>
        <strain evidence="6">CBS 314.62</strain>
    </source>
</reference>
<feature type="compositionally biased region" description="Low complexity" evidence="4">
    <location>
        <begin position="684"/>
        <end position="709"/>
    </location>
</feature>